<sequence length="90" mass="10871">MKDHVGWDSQFSTERNALRQIHPKPKPRNKYGRISDKLLRNNNNNNNRRRYLYILAISSCRYQLKLSAYQWLPQFSQNKSLEEQDKKCVM</sequence>
<gene>
    <name evidence="2" type="ORF">AAHA92_20657</name>
</gene>
<proteinExistence type="predicted"/>
<comment type="caution">
    <text evidence="2">The sequence shown here is derived from an EMBL/GenBank/DDBJ whole genome shotgun (WGS) entry which is preliminary data.</text>
</comment>
<organism evidence="2 3">
    <name type="scientific">Salvia divinorum</name>
    <name type="common">Maria pastora</name>
    <name type="synonym">Diviner's sage</name>
    <dbReference type="NCBI Taxonomy" id="28513"/>
    <lineage>
        <taxon>Eukaryota</taxon>
        <taxon>Viridiplantae</taxon>
        <taxon>Streptophyta</taxon>
        <taxon>Embryophyta</taxon>
        <taxon>Tracheophyta</taxon>
        <taxon>Spermatophyta</taxon>
        <taxon>Magnoliopsida</taxon>
        <taxon>eudicotyledons</taxon>
        <taxon>Gunneridae</taxon>
        <taxon>Pentapetalae</taxon>
        <taxon>asterids</taxon>
        <taxon>lamiids</taxon>
        <taxon>Lamiales</taxon>
        <taxon>Lamiaceae</taxon>
        <taxon>Nepetoideae</taxon>
        <taxon>Mentheae</taxon>
        <taxon>Salviinae</taxon>
        <taxon>Salvia</taxon>
        <taxon>Salvia subgen. Calosphace</taxon>
    </lineage>
</organism>
<evidence type="ECO:0000313" key="3">
    <source>
        <dbReference type="Proteomes" id="UP001567538"/>
    </source>
</evidence>
<dbReference type="Proteomes" id="UP001567538">
    <property type="component" value="Unassembled WGS sequence"/>
</dbReference>
<dbReference type="EMBL" id="JBEAFC010000008">
    <property type="protein sequence ID" value="KAL1543719.1"/>
    <property type="molecule type" value="Genomic_DNA"/>
</dbReference>
<evidence type="ECO:0000313" key="2">
    <source>
        <dbReference type="EMBL" id="KAL1543719.1"/>
    </source>
</evidence>
<accession>A0ABD1GI97</accession>
<name>A0ABD1GI97_SALDI</name>
<evidence type="ECO:0000256" key="1">
    <source>
        <dbReference type="SAM" id="MobiDB-lite"/>
    </source>
</evidence>
<feature type="region of interest" description="Disordered" evidence="1">
    <location>
        <begin position="16"/>
        <end position="44"/>
    </location>
</feature>
<reference evidence="2 3" key="1">
    <citation type="submission" date="2024-06" db="EMBL/GenBank/DDBJ databases">
        <title>A chromosome level genome sequence of Diviner's sage (Salvia divinorum).</title>
        <authorList>
            <person name="Ford S.A."/>
            <person name="Ro D.-K."/>
            <person name="Ness R.W."/>
            <person name="Phillips M.A."/>
        </authorList>
    </citation>
    <scope>NUCLEOTIDE SEQUENCE [LARGE SCALE GENOMIC DNA]</scope>
    <source>
        <strain evidence="2">SAF-2024a</strain>
        <tissue evidence="2">Leaf</tissue>
    </source>
</reference>
<keyword evidence="3" id="KW-1185">Reference proteome</keyword>
<protein>
    <submittedName>
        <fullName evidence="2">Uncharacterized protein</fullName>
    </submittedName>
</protein>
<dbReference type="AlphaFoldDB" id="A0ABD1GI97"/>
<feature type="compositionally biased region" description="Basic residues" evidence="1">
    <location>
        <begin position="21"/>
        <end position="31"/>
    </location>
</feature>